<dbReference type="PANTHER" id="PTHR43798:SF33">
    <property type="entry name" value="HYDROLASE, PUTATIVE (AFU_ORTHOLOGUE AFUA_2G14860)-RELATED"/>
    <property type="match status" value="1"/>
</dbReference>
<dbReference type="InterPro" id="IPR050266">
    <property type="entry name" value="AB_hydrolase_sf"/>
</dbReference>
<evidence type="ECO:0000313" key="3">
    <source>
        <dbReference type="Proteomes" id="UP000189735"/>
    </source>
</evidence>
<dbReference type="InterPro" id="IPR000073">
    <property type="entry name" value="AB_hydrolase_1"/>
</dbReference>
<dbReference type="AlphaFoldDB" id="A0A1T4WWV0"/>
<dbReference type="EMBL" id="FUYG01000001">
    <property type="protein sequence ID" value="SKA81627.1"/>
    <property type="molecule type" value="Genomic_DNA"/>
</dbReference>
<sequence length="279" mass="30170">MSAQHAADCWQTGRVNSLVPDAPRAQKIMSSDGLQLATYDFGDADAPTVLAVHGFASSALVNWHATGWTRDLTRAGYRVIALDQRGHGESDKPHAPSAYSMEQLVADLVVVMDTYLIDEAVYAGYSLGARVGWQAALDLPGRITRAVLGGIPDGQPLTRLRTNEARAFIETGAEVEDRITRAYVTMASAIPGNDLEALMSLVDGMRDGIQPDPSHPPLQPVLFATGSDDAILERSRSLSEATPNGVFYEIPGRNHFNAPTSRHFRTAAIEFLRARTDGI</sequence>
<organism evidence="2 3">
    <name type="scientific">Agreia bicolorata</name>
    <dbReference type="NCBI Taxonomy" id="110935"/>
    <lineage>
        <taxon>Bacteria</taxon>
        <taxon>Bacillati</taxon>
        <taxon>Actinomycetota</taxon>
        <taxon>Actinomycetes</taxon>
        <taxon>Micrococcales</taxon>
        <taxon>Microbacteriaceae</taxon>
        <taxon>Agreia</taxon>
    </lineage>
</organism>
<dbReference type="InterPro" id="IPR029058">
    <property type="entry name" value="AB_hydrolase_fold"/>
</dbReference>
<name>A0A1T4WWV0_9MICO</name>
<accession>A0A1T4WWV0</accession>
<feature type="domain" description="AB hydrolase-1" evidence="1">
    <location>
        <begin position="47"/>
        <end position="151"/>
    </location>
</feature>
<dbReference type="Proteomes" id="UP000189735">
    <property type="component" value="Unassembled WGS sequence"/>
</dbReference>
<evidence type="ECO:0000313" key="2">
    <source>
        <dbReference type="EMBL" id="SKA81627.1"/>
    </source>
</evidence>
<dbReference type="Gene3D" id="3.40.50.1820">
    <property type="entry name" value="alpha/beta hydrolase"/>
    <property type="match status" value="1"/>
</dbReference>
<dbReference type="SUPFAM" id="SSF53474">
    <property type="entry name" value="alpha/beta-Hydrolases"/>
    <property type="match status" value="1"/>
</dbReference>
<evidence type="ECO:0000259" key="1">
    <source>
        <dbReference type="Pfam" id="PF00561"/>
    </source>
</evidence>
<reference evidence="3" key="1">
    <citation type="submission" date="2017-02" db="EMBL/GenBank/DDBJ databases">
        <authorList>
            <person name="Varghese N."/>
            <person name="Submissions S."/>
        </authorList>
    </citation>
    <scope>NUCLEOTIDE SEQUENCE [LARGE SCALE GENOMIC DNA]</scope>
    <source>
        <strain evidence="3">VKM Ac-2052</strain>
    </source>
</reference>
<gene>
    <name evidence="2" type="ORF">SAMN06295879_0358</name>
</gene>
<protein>
    <submittedName>
        <fullName evidence="2">Alpha/beta hydrolase fold</fullName>
    </submittedName>
</protein>
<dbReference type="Pfam" id="PF00561">
    <property type="entry name" value="Abhydrolase_1"/>
    <property type="match status" value="1"/>
</dbReference>
<keyword evidence="2" id="KW-0378">Hydrolase</keyword>
<dbReference type="GO" id="GO:0016787">
    <property type="term" value="F:hydrolase activity"/>
    <property type="evidence" value="ECO:0007669"/>
    <property type="project" value="UniProtKB-KW"/>
</dbReference>
<dbReference type="PANTHER" id="PTHR43798">
    <property type="entry name" value="MONOACYLGLYCEROL LIPASE"/>
    <property type="match status" value="1"/>
</dbReference>
<dbReference type="GO" id="GO:0016020">
    <property type="term" value="C:membrane"/>
    <property type="evidence" value="ECO:0007669"/>
    <property type="project" value="TreeGrafter"/>
</dbReference>
<proteinExistence type="predicted"/>